<protein>
    <submittedName>
        <fullName evidence="1">Uncharacterized protein</fullName>
    </submittedName>
</protein>
<sequence>MKSFFFILTASTNICVQEWSLIDRDRVVFGLLRDDWICDAPTNRIMTCMSAKQPKGQSERIKDIMSHEKGRYVWGYQTAIYRPAARRKRYTFVLIINGQSARGNASSAYRCLKESDCKFNEHMREPCYLGEETGAQAACVNLAKTLHFYPLDEAFITGGSVAVGYIGSYHSQMDWTVQLVFMLSRIPSPFGTKALKDEPCGTHGQPFRSASARMTIASETFNWAKKKNYLRVP</sequence>
<reference evidence="1" key="2">
    <citation type="submission" date="2023-05" db="EMBL/GenBank/DDBJ databases">
        <authorList>
            <consortium name="Lawrence Berkeley National Laboratory"/>
            <person name="Steindorff A."/>
            <person name="Hensen N."/>
            <person name="Bonometti L."/>
            <person name="Westerberg I."/>
            <person name="Brannstrom I.O."/>
            <person name="Guillou S."/>
            <person name="Cros-Aarteil S."/>
            <person name="Calhoun S."/>
            <person name="Haridas S."/>
            <person name="Kuo A."/>
            <person name="Mondo S."/>
            <person name="Pangilinan J."/>
            <person name="Riley R."/>
            <person name="Labutti K."/>
            <person name="Andreopoulos B."/>
            <person name="Lipzen A."/>
            <person name="Chen C."/>
            <person name="Yanf M."/>
            <person name="Daum C."/>
            <person name="Ng V."/>
            <person name="Clum A."/>
            <person name="Ohm R."/>
            <person name="Martin F."/>
            <person name="Silar P."/>
            <person name="Natvig D."/>
            <person name="Lalanne C."/>
            <person name="Gautier V."/>
            <person name="Ament-Velasquez S.L."/>
            <person name="Kruys A."/>
            <person name="Hutchinson M.I."/>
            <person name="Powell A.J."/>
            <person name="Barry K."/>
            <person name="Miller A.N."/>
            <person name="Grigoriev I.V."/>
            <person name="Debuchy R."/>
            <person name="Gladieux P."/>
            <person name="Thoren M.H."/>
            <person name="Johannesson H."/>
        </authorList>
    </citation>
    <scope>NUCLEOTIDE SEQUENCE</scope>
    <source>
        <strain evidence="1">CBS 892.96</strain>
    </source>
</reference>
<keyword evidence="2" id="KW-1185">Reference proteome</keyword>
<accession>A0AAN7A0Y9</accession>
<dbReference type="EMBL" id="MU866593">
    <property type="protein sequence ID" value="KAK4171291.1"/>
    <property type="molecule type" value="Genomic_DNA"/>
</dbReference>
<reference evidence="1" key="1">
    <citation type="journal article" date="2023" name="Mol. Phylogenet. Evol.">
        <title>Genome-scale phylogeny and comparative genomics of the fungal order Sordariales.</title>
        <authorList>
            <person name="Hensen N."/>
            <person name="Bonometti L."/>
            <person name="Westerberg I."/>
            <person name="Brannstrom I.O."/>
            <person name="Guillou S."/>
            <person name="Cros-Aarteil S."/>
            <person name="Calhoun S."/>
            <person name="Haridas S."/>
            <person name="Kuo A."/>
            <person name="Mondo S."/>
            <person name="Pangilinan J."/>
            <person name="Riley R."/>
            <person name="LaButti K."/>
            <person name="Andreopoulos B."/>
            <person name="Lipzen A."/>
            <person name="Chen C."/>
            <person name="Yan M."/>
            <person name="Daum C."/>
            <person name="Ng V."/>
            <person name="Clum A."/>
            <person name="Steindorff A."/>
            <person name="Ohm R.A."/>
            <person name="Martin F."/>
            <person name="Silar P."/>
            <person name="Natvig D.O."/>
            <person name="Lalanne C."/>
            <person name="Gautier V."/>
            <person name="Ament-Velasquez S.L."/>
            <person name="Kruys A."/>
            <person name="Hutchinson M.I."/>
            <person name="Powell A.J."/>
            <person name="Barry K."/>
            <person name="Miller A.N."/>
            <person name="Grigoriev I.V."/>
            <person name="Debuchy R."/>
            <person name="Gladieux P."/>
            <person name="Hiltunen Thoren M."/>
            <person name="Johannesson H."/>
        </authorList>
    </citation>
    <scope>NUCLEOTIDE SEQUENCE</scope>
    <source>
        <strain evidence="1">CBS 892.96</strain>
    </source>
</reference>
<dbReference type="Proteomes" id="UP001302321">
    <property type="component" value="Unassembled WGS sequence"/>
</dbReference>
<name>A0AAN7A0Y9_9PEZI</name>
<evidence type="ECO:0000313" key="1">
    <source>
        <dbReference type="EMBL" id="KAK4171291.1"/>
    </source>
</evidence>
<dbReference type="AlphaFoldDB" id="A0AAN7A0Y9"/>
<proteinExistence type="predicted"/>
<gene>
    <name evidence="1" type="ORF">QBC36DRAFT_315935</name>
</gene>
<evidence type="ECO:0000313" key="2">
    <source>
        <dbReference type="Proteomes" id="UP001302321"/>
    </source>
</evidence>
<organism evidence="1 2">
    <name type="scientific">Triangularia setosa</name>
    <dbReference type="NCBI Taxonomy" id="2587417"/>
    <lineage>
        <taxon>Eukaryota</taxon>
        <taxon>Fungi</taxon>
        <taxon>Dikarya</taxon>
        <taxon>Ascomycota</taxon>
        <taxon>Pezizomycotina</taxon>
        <taxon>Sordariomycetes</taxon>
        <taxon>Sordariomycetidae</taxon>
        <taxon>Sordariales</taxon>
        <taxon>Podosporaceae</taxon>
        <taxon>Triangularia</taxon>
    </lineage>
</organism>
<comment type="caution">
    <text evidence="1">The sequence shown here is derived from an EMBL/GenBank/DDBJ whole genome shotgun (WGS) entry which is preliminary data.</text>
</comment>